<feature type="region of interest" description="Disordered" evidence="1">
    <location>
        <begin position="399"/>
        <end position="432"/>
    </location>
</feature>
<feature type="region of interest" description="Disordered" evidence="1">
    <location>
        <begin position="61"/>
        <end position="82"/>
    </location>
</feature>
<name>D8UAC9_VOLCA</name>
<feature type="compositionally biased region" description="Acidic residues" evidence="1">
    <location>
        <begin position="214"/>
        <end position="226"/>
    </location>
</feature>
<dbReference type="AlphaFoldDB" id="D8UAC9"/>
<feature type="compositionally biased region" description="Gly residues" evidence="1">
    <location>
        <begin position="61"/>
        <end position="77"/>
    </location>
</feature>
<proteinExistence type="predicted"/>
<dbReference type="GeneID" id="9617412"/>
<feature type="compositionally biased region" description="Basic and acidic residues" evidence="1">
    <location>
        <begin position="419"/>
        <end position="430"/>
    </location>
</feature>
<dbReference type="RefSeq" id="XP_002955653.1">
    <property type="nucleotide sequence ID" value="XM_002955607.1"/>
</dbReference>
<feature type="region of interest" description="Disordered" evidence="1">
    <location>
        <begin position="112"/>
        <end position="157"/>
    </location>
</feature>
<protein>
    <submittedName>
        <fullName evidence="2">Uncharacterized protein</fullName>
    </submittedName>
</protein>
<feature type="compositionally biased region" description="Low complexity" evidence="1">
    <location>
        <begin position="227"/>
        <end position="237"/>
    </location>
</feature>
<reference evidence="2 3" key="1">
    <citation type="journal article" date="2010" name="Science">
        <title>Genomic analysis of organismal complexity in the multicellular green alga Volvox carteri.</title>
        <authorList>
            <person name="Prochnik S.E."/>
            <person name="Umen J."/>
            <person name="Nedelcu A.M."/>
            <person name="Hallmann A."/>
            <person name="Miller S.M."/>
            <person name="Nishii I."/>
            <person name="Ferris P."/>
            <person name="Kuo A."/>
            <person name="Mitros T."/>
            <person name="Fritz-Laylin L.K."/>
            <person name="Hellsten U."/>
            <person name="Chapman J."/>
            <person name="Simakov O."/>
            <person name="Rensing S.A."/>
            <person name="Terry A."/>
            <person name="Pangilinan J."/>
            <person name="Kapitonov V."/>
            <person name="Jurka J."/>
            <person name="Salamov A."/>
            <person name="Shapiro H."/>
            <person name="Schmutz J."/>
            <person name="Grimwood J."/>
            <person name="Lindquist E."/>
            <person name="Lucas S."/>
            <person name="Grigoriev I.V."/>
            <person name="Schmitt R."/>
            <person name="Kirk D."/>
            <person name="Rokhsar D.S."/>
        </authorList>
    </citation>
    <scope>NUCLEOTIDE SEQUENCE [LARGE SCALE GENOMIC DNA]</scope>
    <source>
        <strain evidence="3">f. Nagariensis / Eve</strain>
    </source>
</reference>
<accession>D8UAC9</accession>
<dbReference type="EMBL" id="GL378374">
    <property type="protein sequence ID" value="EFJ43293.1"/>
    <property type="molecule type" value="Genomic_DNA"/>
</dbReference>
<evidence type="ECO:0000313" key="2">
    <source>
        <dbReference type="EMBL" id="EFJ43293.1"/>
    </source>
</evidence>
<sequence>MKHLLRLQHPSLRWKPQTVAVAVARAILLRSALVAKPWQLPRAPEAPDLAALAGWATAGGGGGGSGGSGSGGGGSGSGSSNYPEVQQALLEAFAAAPEIGFAIPSSIRTLAATPAGSGGGEEGEDIRDDELSGVPSIEGVGVDPGLNPDPDPDCVPWSKVKSRVVGELQGRKQVLVLGGGGDDDEHDDDDKGADGGGAYGRGGGGRDVRGDMQLGEEEEEDAEEAPPAEGEPGSDGEVPLGCSSPGGSQDCRLAVSVLEWLAPEVITFSQGRVGQGAHSASSEPLISSGQLLGRRVAFALPTEFRYMDARAGEEVLPPGVYQGRVTESLGRGCQADVCGAHQEAQQDDAEEEGEGGCSGAGEHDFFFVRVMTQPHLGIRGRLELKLDLSAANRVSSFQELRRKGKGHTHGAWVGGGEGARWERGRPREVASRGARAGGGRAWRCRGALEAVEGRVAVTAAGLGHAVPGVLGRAVRWWVWGPEVAVVASRERLRGGPAATVADVGRSAAVAVAVAEPRGPWSAPDVGLIGDEGGKRQLVYALVYVLYVRQSSLGTQPAVHQIFLGDGPVLCTALRDSHAADYINTYNCPTRHSWQGPKCSGRETKVVSRFVPILSPRKDSCGTCSL</sequence>
<feature type="compositionally biased region" description="Acidic residues" evidence="1">
    <location>
        <begin position="181"/>
        <end position="191"/>
    </location>
</feature>
<dbReference type="KEGG" id="vcn:VOLCADRAFT_96534"/>
<feature type="compositionally biased region" description="Gly residues" evidence="1">
    <location>
        <begin position="194"/>
        <end position="203"/>
    </location>
</feature>
<keyword evidence="3" id="KW-1185">Reference proteome</keyword>
<dbReference type="InParanoid" id="D8UAC9"/>
<evidence type="ECO:0000313" key="3">
    <source>
        <dbReference type="Proteomes" id="UP000001058"/>
    </source>
</evidence>
<feature type="region of interest" description="Disordered" evidence="1">
    <location>
        <begin position="176"/>
        <end position="245"/>
    </location>
</feature>
<evidence type="ECO:0000256" key="1">
    <source>
        <dbReference type="SAM" id="MobiDB-lite"/>
    </source>
</evidence>
<dbReference type="Proteomes" id="UP000001058">
    <property type="component" value="Unassembled WGS sequence"/>
</dbReference>
<gene>
    <name evidence="2" type="ORF">VOLCADRAFT_96534</name>
</gene>
<organism evidence="3">
    <name type="scientific">Volvox carteri f. nagariensis</name>
    <dbReference type="NCBI Taxonomy" id="3068"/>
    <lineage>
        <taxon>Eukaryota</taxon>
        <taxon>Viridiplantae</taxon>
        <taxon>Chlorophyta</taxon>
        <taxon>core chlorophytes</taxon>
        <taxon>Chlorophyceae</taxon>
        <taxon>CS clade</taxon>
        <taxon>Chlamydomonadales</taxon>
        <taxon>Volvocaceae</taxon>
        <taxon>Volvox</taxon>
    </lineage>
</organism>
<dbReference type="OrthoDB" id="542944at2759"/>